<dbReference type="Pfam" id="PF06314">
    <property type="entry name" value="ADC"/>
    <property type="match status" value="1"/>
</dbReference>
<keyword evidence="1" id="KW-0812">Transmembrane</keyword>
<comment type="caution">
    <text evidence="2">The sequence shown here is derived from an EMBL/GenBank/DDBJ whole genome shotgun (WGS) entry which is preliminary data.</text>
</comment>
<evidence type="ECO:0008006" key="4">
    <source>
        <dbReference type="Google" id="ProtNLM"/>
    </source>
</evidence>
<evidence type="ECO:0000256" key="1">
    <source>
        <dbReference type="SAM" id="Phobius"/>
    </source>
</evidence>
<dbReference type="InterPro" id="IPR010451">
    <property type="entry name" value="Acetoacetate_decarboxylase"/>
</dbReference>
<keyword evidence="1" id="KW-1133">Transmembrane helix</keyword>
<gene>
    <name evidence="2" type="ORF">C3B61_11595</name>
</gene>
<keyword evidence="1" id="KW-0472">Membrane</keyword>
<name>A0A2S3ZE75_9MICO</name>
<keyword evidence="3" id="KW-1185">Reference proteome</keyword>
<sequence length="216" mass="23174">MTDSTGYPPEPWYLGGSLNVSVFLVPAAGLPAGFELPSGRRALRLGSRVVVGVAAVRYLPGGVLDYDELLVAVPSLGRGGLRVTIPQIWVDSPTSVRGGRDLWGIPKHLAVFRQSDRRGVTSMTMSVDGAAVAGLRARRGLPLLPGMRQLTLPVLQDLDGRVTLSHNRVIGRMAGLRAAWHFPENGPLGYLSGRRPVLNIAVHDAAIIFGMDVRRS</sequence>
<reference evidence="2 3" key="1">
    <citation type="submission" date="2018-01" db="EMBL/GenBank/DDBJ databases">
        <title>Cryobacterium sp. nov., from glaciers in China.</title>
        <authorList>
            <person name="Liu Q."/>
            <person name="Xin Y.-H."/>
        </authorList>
    </citation>
    <scope>NUCLEOTIDE SEQUENCE [LARGE SCALE GENOMIC DNA]</scope>
    <source>
        <strain evidence="2 3">TMN-42</strain>
    </source>
</reference>
<accession>A0A2S3ZE75</accession>
<dbReference type="InterPro" id="IPR023375">
    <property type="entry name" value="ADC_dom_sf"/>
</dbReference>
<organism evidence="2 3">
    <name type="scientific">Cryobacterium zongtaii</name>
    <dbReference type="NCBI Taxonomy" id="1259217"/>
    <lineage>
        <taxon>Bacteria</taxon>
        <taxon>Bacillati</taxon>
        <taxon>Actinomycetota</taxon>
        <taxon>Actinomycetes</taxon>
        <taxon>Micrococcales</taxon>
        <taxon>Microbacteriaceae</taxon>
        <taxon>Cryobacterium</taxon>
    </lineage>
</organism>
<evidence type="ECO:0000313" key="3">
    <source>
        <dbReference type="Proteomes" id="UP000237340"/>
    </source>
</evidence>
<dbReference type="RefSeq" id="WP_103460762.1">
    <property type="nucleotide sequence ID" value="NZ_PPXD01000018.1"/>
</dbReference>
<protein>
    <recommendedName>
        <fullName evidence="4">Acetoacetate decarboxylase</fullName>
    </recommendedName>
</protein>
<proteinExistence type="predicted"/>
<dbReference type="Proteomes" id="UP000237340">
    <property type="component" value="Unassembled WGS sequence"/>
</dbReference>
<dbReference type="SUPFAM" id="SSF160104">
    <property type="entry name" value="Acetoacetate decarboxylase-like"/>
    <property type="match status" value="1"/>
</dbReference>
<feature type="transmembrane region" description="Helical" evidence="1">
    <location>
        <begin position="12"/>
        <end position="34"/>
    </location>
</feature>
<dbReference type="AlphaFoldDB" id="A0A2S3ZE75"/>
<evidence type="ECO:0000313" key="2">
    <source>
        <dbReference type="EMBL" id="POH64801.1"/>
    </source>
</evidence>
<dbReference type="Gene3D" id="2.40.400.10">
    <property type="entry name" value="Acetoacetate decarboxylase-like"/>
    <property type="match status" value="1"/>
</dbReference>
<dbReference type="EMBL" id="PPXD01000018">
    <property type="protein sequence ID" value="POH64801.1"/>
    <property type="molecule type" value="Genomic_DNA"/>
</dbReference>
<dbReference type="GO" id="GO:0016829">
    <property type="term" value="F:lyase activity"/>
    <property type="evidence" value="ECO:0007669"/>
    <property type="project" value="InterPro"/>
</dbReference>